<dbReference type="InterPro" id="IPR006083">
    <property type="entry name" value="PRK/URK"/>
</dbReference>
<dbReference type="InterPro" id="IPR018163">
    <property type="entry name" value="Thr/Ala-tRNA-synth_IIc_edit"/>
</dbReference>
<gene>
    <name evidence="2" type="primary">udk_13</name>
    <name evidence="2" type="ORF">SDC9_34492</name>
</gene>
<dbReference type="EMBL" id="VSSQ01000258">
    <property type="protein sequence ID" value="MPL88469.1"/>
    <property type="molecule type" value="Genomic_DNA"/>
</dbReference>
<dbReference type="SUPFAM" id="SSF52540">
    <property type="entry name" value="P-loop containing nucleoside triphosphate hydrolases"/>
    <property type="match status" value="1"/>
</dbReference>
<dbReference type="Pfam" id="PF00485">
    <property type="entry name" value="PRK"/>
    <property type="match status" value="1"/>
</dbReference>
<dbReference type="PANTHER" id="PTHR10285">
    <property type="entry name" value="URIDINE KINASE"/>
    <property type="match status" value="1"/>
</dbReference>
<feature type="domain" description="Phosphoribulokinase/uridine kinase" evidence="1">
    <location>
        <begin position="289"/>
        <end position="485"/>
    </location>
</feature>
<reference evidence="2" key="1">
    <citation type="submission" date="2019-08" db="EMBL/GenBank/DDBJ databases">
        <authorList>
            <person name="Kucharzyk K."/>
            <person name="Murdoch R.W."/>
            <person name="Higgins S."/>
            <person name="Loffler F."/>
        </authorList>
    </citation>
    <scope>NUCLEOTIDE SEQUENCE</scope>
</reference>
<accession>A0A644VAT0</accession>
<dbReference type="GO" id="GO:0005524">
    <property type="term" value="F:ATP binding"/>
    <property type="evidence" value="ECO:0007669"/>
    <property type="project" value="InterPro"/>
</dbReference>
<organism evidence="2">
    <name type="scientific">bioreactor metagenome</name>
    <dbReference type="NCBI Taxonomy" id="1076179"/>
    <lineage>
        <taxon>unclassified sequences</taxon>
        <taxon>metagenomes</taxon>
        <taxon>ecological metagenomes</taxon>
    </lineage>
</organism>
<dbReference type="Gene3D" id="3.30.980.10">
    <property type="entry name" value="Threonyl-trna Synthetase, Chain A, domain 2"/>
    <property type="match status" value="1"/>
</dbReference>
<dbReference type="SUPFAM" id="SSF55186">
    <property type="entry name" value="ThrRS/AlaRS common domain"/>
    <property type="match status" value="1"/>
</dbReference>
<name>A0A644VAT0_9ZZZZ</name>
<dbReference type="InterPro" id="IPR012676">
    <property type="entry name" value="TGS-like"/>
</dbReference>
<comment type="caution">
    <text evidence="2">The sequence shown here is derived from an EMBL/GenBank/DDBJ whole genome shotgun (WGS) entry which is preliminary data.</text>
</comment>
<dbReference type="InterPro" id="IPR012675">
    <property type="entry name" value="Beta-grasp_dom_sf"/>
</dbReference>
<protein>
    <submittedName>
        <fullName evidence="2">Uridine kinase</fullName>
        <ecNumber evidence="2">2.7.1.48</ecNumber>
    </submittedName>
</protein>
<dbReference type="InterPro" id="IPR027417">
    <property type="entry name" value="P-loop_NTPase"/>
</dbReference>
<dbReference type="CDD" id="cd01667">
    <property type="entry name" value="TGS_ThrRS"/>
    <property type="match status" value="1"/>
</dbReference>
<evidence type="ECO:0000259" key="1">
    <source>
        <dbReference type="Pfam" id="PF00485"/>
    </source>
</evidence>
<dbReference type="Gene3D" id="3.40.50.300">
    <property type="entry name" value="P-loop containing nucleotide triphosphate hydrolases"/>
    <property type="match status" value="1"/>
</dbReference>
<keyword evidence="2" id="KW-0808">Transferase</keyword>
<sequence length="553" mass="62888">MLAITCPDGKIKQYKKGTTLLEMAADFQYLYKTTIVEGIVDGDGKDLQKPLTKDCCVGFIEMNSTEGQNVYVRTLLYAFLVALHHTRPEVQIEVKNTMGYALFCDIKNGIYLSKYDLADISTYMQKMIDEHEPVVYTRISKAEAEKLITPRFYEDTAPLLDALDDETVVAIYSLKDEKKYFFGSMFPHLGYLRSFGLLNYKNGIMLQYPNRDDYDTLPNFIDQAKLALVYDETEEWGKTIGCSTVTALNKFIKTGKDREIIQIAEALHEKKIAHIADKIAKTGSHIRLILIAGPSSSGKTTFAQRLSVQMRVNGLKPMPLSLDNYFKERIHTPRKANGEYDFECLDALDLDLFHDHLSALLAGATVKLPRYNFGTGVREFRGQEANLGENGVLVVEGIHGLNEKLSSVVPAENKIKIYISALTPLSFDDYNRIQTTDMRLMRRIVRDSQFRSRDALGTLQVWPSVREGEEKYIFPFSEEADVMFNTTLIYEFAVFKKYAEPLLLAIPQDVPEHVVAERLLSMLRHVLSINDEAIPNNSIMREFIGHSIFKELL</sequence>
<dbReference type="GO" id="GO:0004849">
    <property type="term" value="F:uridine kinase activity"/>
    <property type="evidence" value="ECO:0007669"/>
    <property type="project" value="UniProtKB-EC"/>
</dbReference>
<proteinExistence type="predicted"/>
<dbReference type="CDD" id="cd02028">
    <property type="entry name" value="UMPK_like"/>
    <property type="match status" value="1"/>
</dbReference>
<dbReference type="EC" id="2.7.1.48" evidence="2"/>
<dbReference type="AlphaFoldDB" id="A0A644VAT0"/>
<dbReference type="SUPFAM" id="SSF81271">
    <property type="entry name" value="TGS-like"/>
    <property type="match status" value="1"/>
</dbReference>
<dbReference type="Gene3D" id="3.10.20.30">
    <property type="match status" value="1"/>
</dbReference>
<evidence type="ECO:0000313" key="2">
    <source>
        <dbReference type="EMBL" id="MPL88469.1"/>
    </source>
</evidence>
<keyword evidence="2" id="KW-0418">Kinase</keyword>